<evidence type="ECO:0000313" key="3">
    <source>
        <dbReference type="Proteomes" id="UP000015102"/>
    </source>
</evidence>
<dbReference type="Proteomes" id="UP000015102">
    <property type="component" value="Unassembled WGS sequence"/>
</dbReference>
<evidence type="ECO:0000313" key="2">
    <source>
        <dbReference type="EnsemblMetazoa" id="MESCA005912-PA"/>
    </source>
</evidence>
<reference evidence="3" key="1">
    <citation type="submission" date="2013-02" db="EMBL/GenBank/DDBJ databases">
        <authorList>
            <person name="Hughes D."/>
        </authorList>
    </citation>
    <scope>NUCLEOTIDE SEQUENCE</scope>
    <source>
        <strain>Durham</strain>
        <strain evidence="3">NC isolate 2 -- Noor lab</strain>
    </source>
</reference>
<keyword evidence="3" id="KW-1185">Reference proteome</keyword>
<name>T1GQK3_MEGSC</name>
<reference evidence="2" key="2">
    <citation type="submission" date="2015-06" db="UniProtKB">
        <authorList>
            <consortium name="EnsemblMetazoa"/>
        </authorList>
    </citation>
    <scope>IDENTIFICATION</scope>
</reference>
<proteinExistence type="predicted"/>
<dbReference type="EMBL" id="CAQQ02118128">
    <property type="status" value="NOT_ANNOTATED_CDS"/>
    <property type="molecule type" value="Genomic_DNA"/>
</dbReference>
<feature type="region of interest" description="Disordered" evidence="1">
    <location>
        <begin position="80"/>
        <end position="108"/>
    </location>
</feature>
<accession>T1GQK3</accession>
<sequence>MMNNSFPNANERRTPDAYGRSKNPLPFSDYEDIYNVQAAIGHQQAMNQQDLGTYRRPISPSAYEGQKIIAQRYTPNHLEQSQIPYRSRPPTAASILEQPDKFHDQNLA</sequence>
<feature type="compositionally biased region" description="Basic and acidic residues" evidence="1">
    <location>
        <begin position="98"/>
        <end position="108"/>
    </location>
</feature>
<dbReference type="HOGENOM" id="CLU_2199966_0_0_1"/>
<dbReference type="AlphaFoldDB" id="T1GQK3"/>
<feature type="region of interest" description="Disordered" evidence="1">
    <location>
        <begin position="1"/>
        <end position="24"/>
    </location>
</feature>
<dbReference type="EnsemblMetazoa" id="MESCA005912-RA">
    <property type="protein sequence ID" value="MESCA005912-PA"/>
    <property type="gene ID" value="MESCA005912"/>
</dbReference>
<evidence type="ECO:0000256" key="1">
    <source>
        <dbReference type="SAM" id="MobiDB-lite"/>
    </source>
</evidence>
<organism evidence="2 3">
    <name type="scientific">Megaselia scalaris</name>
    <name type="common">Humpbacked fly</name>
    <name type="synonym">Phora scalaris</name>
    <dbReference type="NCBI Taxonomy" id="36166"/>
    <lineage>
        <taxon>Eukaryota</taxon>
        <taxon>Metazoa</taxon>
        <taxon>Ecdysozoa</taxon>
        <taxon>Arthropoda</taxon>
        <taxon>Hexapoda</taxon>
        <taxon>Insecta</taxon>
        <taxon>Pterygota</taxon>
        <taxon>Neoptera</taxon>
        <taxon>Endopterygota</taxon>
        <taxon>Diptera</taxon>
        <taxon>Brachycera</taxon>
        <taxon>Muscomorpha</taxon>
        <taxon>Platypezoidea</taxon>
        <taxon>Phoridae</taxon>
        <taxon>Megaseliini</taxon>
        <taxon>Megaselia</taxon>
    </lineage>
</organism>
<protein>
    <submittedName>
        <fullName evidence="2">Uncharacterized protein</fullName>
    </submittedName>
</protein>